<organism evidence="1 2">
    <name type="scientific">Araneus ventricosus</name>
    <name type="common">Orbweaver spider</name>
    <name type="synonym">Epeira ventricosa</name>
    <dbReference type="NCBI Taxonomy" id="182803"/>
    <lineage>
        <taxon>Eukaryota</taxon>
        <taxon>Metazoa</taxon>
        <taxon>Ecdysozoa</taxon>
        <taxon>Arthropoda</taxon>
        <taxon>Chelicerata</taxon>
        <taxon>Arachnida</taxon>
        <taxon>Araneae</taxon>
        <taxon>Araneomorphae</taxon>
        <taxon>Entelegynae</taxon>
        <taxon>Araneoidea</taxon>
        <taxon>Araneidae</taxon>
        <taxon>Araneus</taxon>
    </lineage>
</organism>
<name>A0A4Y2JZH1_ARAVE</name>
<sequence length="92" mass="10040">MRNRPISNRDLALGRGYINGGEAWDTLMEDGSYPSNRREVAARTARSGGYFAVDFAAKFFCRGGRPFIVDPDATAGGGVSLLLNYHNLGRDL</sequence>
<evidence type="ECO:0000313" key="2">
    <source>
        <dbReference type="Proteomes" id="UP000499080"/>
    </source>
</evidence>
<protein>
    <submittedName>
        <fullName evidence="1">Uncharacterized protein</fullName>
    </submittedName>
</protein>
<gene>
    <name evidence="1" type="ORF">AVEN_265272_1</name>
</gene>
<dbReference type="Proteomes" id="UP000499080">
    <property type="component" value="Unassembled WGS sequence"/>
</dbReference>
<reference evidence="1 2" key="1">
    <citation type="journal article" date="2019" name="Sci. Rep.">
        <title>Orb-weaving spider Araneus ventricosus genome elucidates the spidroin gene catalogue.</title>
        <authorList>
            <person name="Kono N."/>
            <person name="Nakamura H."/>
            <person name="Ohtoshi R."/>
            <person name="Moran D.A.P."/>
            <person name="Shinohara A."/>
            <person name="Yoshida Y."/>
            <person name="Fujiwara M."/>
            <person name="Mori M."/>
            <person name="Tomita M."/>
            <person name="Arakawa K."/>
        </authorList>
    </citation>
    <scope>NUCLEOTIDE SEQUENCE [LARGE SCALE GENOMIC DNA]</scope>
</reference>
<dbReference type="AlphaFoldDB" id="A0A4Y2JZH1"/>
<evidence type="ECO:0000313" key="1">
    <source>
        <dbReference type="EMBL" id="GBM94959.1"/>
    </source>
</evidence>
<accession>A0A4Y2JZH1</accession>
<proteinExistence type="predicted"/>
<dbReference type="EMBL" id="BGPR01004016">
    <property type="protein sequence ID" value="GBM94959.1"/>
    <property type="molecule type" value="Genomic_DNA"/>
</dbReference>
<comment type="caution">
    <text evidence="1">The sequence shown here is derived from an EMBL/GenBank/DDBJ whole genome shotgun (WGS) entry which is preliminary data.</text>
</comment>
<keyword evidence="2" id="KW-1185">Reference proteome</keyword>